<protein>
    <recommendedName>
        <fullName evidence="3">Accessory Sec system protein Asp1</fullName>
    </recommendedName>
</protein>
<dbReference type="SUPFAM" id="SSF53756">
    <property type="entry name" value="UDP-Glycosyltransferase/glycogen phosphorylase"/>
    <property type="match status" value="1"/>
</dbReference>
<dbReference type="Gene3D" id="3.40.50.2000">
    <property type="entry name" value="Glycogen Phosphorylase B"/>
    <property type="match status" value="2"/>
</dbReference>
<proteinExistence type="predicted"/>
<sequence>MPTRRFQTTKWEGASMYYLLINSLGEDNIEINNNIKQQLRVFKAYDKPVKIVTRNYDRFQSQRCEQLGISQADVINMFDYFQETVTIDHKKPTIHDLPQISKRAYEIQPHGPNYQELRDGGRLIAHVQIMPTTVGQVNDIQYFDEFGNISVTQNYDWRGFKSSEDYLHPDGNFAYTFWFNKAGQRVLQLVHMYNADKKVIPTSYHLENYHNNDYLFSNIDNLFSFFLDQLIKNDDQATLIVNNPEDLATAVQSLDSHPRIFLRYQHLFDPQQVITNSTSNRITDTIVSNSSQAAALREHSDQVMPAVIADMSLSDTELHAEYTPIAKRTHNNVVAFTDFTDDISFVTILKAWHLVRETIPDAKLTLCSKPDSRVDLVAVFKKINAEHLQKIVNVVIDQNGIDQAVSTSKLILFLSKFAATPTTLLYSFKDRIPVRATLSSELAPLISDMGIGTPISSNAEEIAKSVINLLQNESEQATAVQTIETARNQLTIDHYWQAWQKVLD</sequence>
<organism evidence="1 2">
    <name type="scientific">Lentilactobacillus kisonensis F0435</name>
    <dbReference type="NCBI Taxonomy" id="797516"/>
    <lineage>
        <taxon>Bacteria</taxon>
        <taxon>Bacillati</taxon>
        <taxon>Bacillota</taxon>
        <taxon>Bacilli</taxon>
        <taxon>Lactobacillales</taxon>
        <taxon>Lactobacillaceae</taxon>
        <taxon>Lentilactobacillus</taxon>
    </lineage>
</organism>
<dbReference type="HOGENOM" id="CLU_009583_21_0_9"/>
<dbReference type="Proteomes" id="UP000005025">
    <property type="component" value="Unassembled WGS sequence"/>
</dbReference>
<reference evidence="1 2" key="1">
    <citation type="submission" date="2011-09" db="EMBL/GenBank/DDBJ databases">
        <authorList>
            <person name="Weinstock G."/>
            <person name="Sodergren E."/>
            <person name="Clifton S."/>
            <person name="Fulton L."/>
            <person name="Fulton B."/>
            <person name="Courtney L."/>
            <person name="Fronick C."/>
            <person name="Harrison M."/>
            <person name="Strong C."/>
            <person name="Farmer C."/>
            <person name="Delahaunty K."/>
            <person name="Markovic C."/>
            <person name="Hall O."/>
            <person name="Minx P."/>
            <person name="Tomlinson C."/>
            <person name="Mitreva M."/>
            <person name="Hou S."/>
            <person name="Chen J."/>
            <person name="Wollam A."/>
            <person name="Pepin K.H."/>
            <person name="Johnson M."/>
            <person name="Bhonagiri V."/>
            <person name="Zhang X."/>
            <person name="Suruliraj S."/>
            <person name="Warren W."/>
            <person name="Chinwalla A."/>
            <person name="Mardis E.R."/>
            <person name="Wilson R.K."/>
        </authorList>
    </citation>
    <scope>NUCLEOTIDE SEQUENCE [LARGE SCALE GENOMIC DNA]</scope>
    <source>
        <strain evidence="1 2">F0435</strain>
    </source>
</reference>
<dbReference type="AlphaFoldDB" id="H1LE93"/>
<accession>H1LE93</accession>
<evidence type="ECO:0000313" key="2">
    <source>
        <dbReference type="Proteomes" id="UP000005025"/>
    </source>
</evidence>
<evidence type="ECO:0000313" key="1">
    <source>
        <dbReference type="EMBL" id="EHO52589.1"/>
    </source>
</evidence>
<dbReference type="PATRIC" id="fig|797516.3.peg.817"/>
<gene>
    <name evidence="1" type="ORF">HMPREF9104_00919</name>
</gene>
<comment type="caution">
    <text evidence="1">The sequence shown here is derived from an EMBL/GenBank/DDBJ whole genome shotgun (WGS) entry which is preliminary data.</text>
</comment>
<dbReference type="EMBL" id="AGRJ01000095">
    <property type="protein sequence ID" value="EHO52589.1"/>
    <property type="molecule type" value="Genomic_DNA"/>
</dbReference>
<evidence type="ECO:0008006" key="3">
    <source>
        <dbReference type="Google" id="ProtNLM"/>
    </source>
</evidence>
<name>H1LE93_9LACO</name>
<dbReference type="STRING" id="797516.HMPREF9104_00919"/>